<evidence type="ECO:0000256" key="7">
    <source>
        <dbReference type="ARBA" id="ARBA00023027"/>
    </source>
</evidence>
<keyword evidence="7" id="KW-0520">NAD</keyword>
<comment type="subcellular location">
    <subcellularLocation>
        <location evidence="1">Membrane</location>
        <topology evidence="1">Multi-pass membrane protein</topology>
    </subcellularLocation>
</comment>
<evidence type="ECO:0000256" key="2">
    <source>
        <dbReference type="ARBA" id="ARBA00010519"/>
    </source>
</evidence>
<keyword evidence="4 11" id="KW-0812">Transmembrane</keyword>
<dbReference type="RefSeq" id="YP_214897.1">
    <property type="nucleotide sequence ID" value="NC_006896.1"/>
</dbReference>
<evidence type="ECO:0000256" key="1">
    <source>
        <dbReference type="ARBA" id="ARBA00004141"/>
    </source>
</evidence>
<dbReference type="AlphaFoldDB" id="Q5G795"/>
<evidence type="ECO:0000256" key="4">
    <source>
        <dbReference type="ARBA" id="ARBA00022692"/>
    </source>
</evidence>
<keyword evidence="12" id="KW-0496">Mitochondrion</keyword>
<comment type="catalytic activity">
    <reaction evidence="10">
        <text>a ubiquinone + NADH + 5 H(+)(in) = a ubiquinol + NAD(+) + 4 H(+)(out)</text>
        <dbReference type="Rhea" id="RHEA:29091"/>
        <dbReference type="Rhea" id="RHEA-COMP:9565"/>
        <dbReference type="Rhea" id="RHEA-COMP:9566"/>
        <dbReference type="ChEBI" id="CHEBI:15378"/>
        <dbReference type="ChEBI" id="CHEBI:16389"/>
        <dbReference type="ChEBI" id="CHEBI:17976"/>
        <dbReference type="ChEBI" id="CHEBI:57540"/>
        <dbReference type="ChEBI" id="CHEBI:57945"/>
        <dbReference type="EC" id="7.1.1.2"/>
    </reaction>
</comment>
<organism evidence="12">
    <name type="scientific">Centruroides limpidus</name>
    <name type="common">Mexican scorpion</name>
    <dbReference type="NCBI Taxonomy" id="6876"/>
    <lineage>
        <taxon>Eukaryota</taxon>
        <taxon>Metazoa</taxon>
        <taxon>Ecdysozoa</taxon>
        <taxon>Arthropoda</taxon>
        <taxon>Chelicerata</taxon>
        <taxon>Arachnida</taxon>
        <taxon>Scorpiones</taxon>
        <taxon>Buthida</taxon>
        <taxon>Buthoidea</taxon>
        <taxon>Buthidae</taxon>
        <taxon>Centruroides</taxon>
    </lineage>
</organism>
<keyword evidence="8 11" id="KW-0472">Membrane</keyword>
<evidence type="ECO:0000256" key="6">
    <source>
        <dbReference type="ARBA" id="ARBA00022989"/>
    </source>
</evidence>
<evidence type="ECO:0000256" key="9">
    <source>
        <dbReference type="ARBA" id="ARBA00031586"/>
    </source>
</evidence>
<dbReference type="GO" id="GO:0008137">
    <property type="term" value="F:NADH dehydrogenase (ubiquinone) activity"/>
    <property type="evidence" value="ECO:0007669"/>
    <property type="project" value="UniProtKB-EC"/>
</dbReference>
<dbReference type="Pfam" id="PF00420">
    <property type="entry name" value="Oxidored_q2"/>
    <property type="match status" value="1"/>
</dbReference>
<sequence>MMNYSLSTGMVLFLMSLMSLSSRFKHLLSMLLSLEMAMLSVLVLLVSTTTPKTADNSLLMIFITLAVCEGSLGLSILVAMSRLSGNTLINSTTIL</sequence>
<comment type="similarity">
    <text evidence="2">Belongs to the complex I subunit 4L family.</text>
</comment>
<gene>
    <name evidence="12" type="primary">ND4L</name>
</gene>
<feature type="transmembrane region" description="Helical" evidence="11">
    <location>
        <begin position="31"/>
        <end position="47"/>
    </location>
</feature>
<keyword evidence="5" id="KW-1278">Translocase</keyword>
<evidence type="ECO:0000313" key="12">
    <source>
        <dbReference type="EMBL" id="AAV53591.1"/>
    </source>
</evidence>
<evidence type="ECO:0000256" key="5">
    <source>
        <dbReference type="ARBA" id="ARBA00022967"/>
    </source>
</evidence>
<geneLocation type="mitochondrion" evidence="12"/>
<reference evidence="12" key="1">
    <citation type="journal article" date="2005" name="Gene">
        <title>The mitochondrial genome sequence of the scorpion Centruroides limpidus (Karsch 1879) (Chelicerata; Arachnida).</title>
        <authorList>
            <person name="Davila S."/>
            <person name="Pinero D."/>
            <person name="Bustos P."/>
            <person name="Cevallos M.A."/>
            <person name="Davila G."/>
        </authorList>
    </citation>
    <scope>NUCLEOTIDE SEQUENCE</scope>
</reference>
<evidence type="ECO:0000256" key="3">
    <source>
        <dbReference type="ARBA" id="ARBA00016612"/>
    </source>
</evidence>
<proteinExistence type="inferred from homology"/>
<feature type="transmembrane region" description="Helical" evidence="11">
    <location>
        <begin position="59"/>
        <end position="80"/>
    </location>
</feature>
<evidence type="ECO:0000256" key="11">
    <source>
        <dbReference type="SAM" id="Phobius"/>
    </source>
</evidence>
<name>Q5G795_CENLI</name>
<evidence type="ECO:0000256" key="8">
    <source>
        <dbReference type="ARBA" id="ARBA00023136"/>
    </source>
</evidence>
<keyword evidence="6 11" id="KW-1133">Transmembrane helix</keyword>
<dbReference type="CTD" id="4539"/>
<dbReference type="Gene3D" id="1.10.287.3510">
    <property type="match status" value="1"/>
</dbReference>
<dbReference type="InterPro" id="IPR039428">
    <property type="entry name" value="NUOK/Mnh_C1-like"/>
</dbReference>
<dbReference type="GeneID" id="3332116"/>
<dbReference type="EMBL" id="AY803353">
    <property type="protein sequence ID" value="AAV53591.1"/>
    <property type="molecule type" value="Genomic_DNA"/>
</dbReference>
<evidence type="ECO:0000256" key="10">
    <source>
        <dbReference type="ARBA" id="ARBA00049551"/>
    </source>
</evidence>
<dbReference type="GO" id="GO:0016020">
    <property type="term" value="C:membrane"/>
    <property type="evidence" value="ECO:0007669"/>
    <property type="project" value="UniProtKB-SubCell"/>
</dbReference>
<protein>
    <recommendedName>
        <fullName evidence="3">NADH-ubiquinone oxidoreductase chain 4L</fullName>
    </recommendedName>
    <alternativeName>
        <fullName evidence="9">NADH dehydrogenase subunit 4L</fullName>
    </alternativeName>
</protein>
<accession>Q5G795</accession>